<gene>
    <name evidence="1" type="ORF">F130042H8_20610</name>
</gene>
<dbReference type="Proteomes" id="UP001600894">
    <property type="component" value="Unassembled WGS sequence"/>
</dbReference>
<name>A0ABQ0AY94_9FIRM</name>
<accession>A0ABQ0AY94</accession>
<keyword evidence="2" id="KW-1185">Reference proteome</keyword>
<protein>
    <submittedName>
        <fullName evidence="1">Uncharacterized protein</fullName>
    </submittedName>
</protein>
<sequence length="71" mass="8405">MSLKASRFGWLFLFNMADVYSEGHETKKAQPSMCFLEYIVFENKWKPVNQTISMEDLWKQHLSISTSITHF</sequence>
<comment type="caution">
    <text evidence="1">The sequence shown here is derived from an EMBL/GenBank/DDBJ whole genome shotgun (WGS) entry which is preliminary data.</text>
</comment>
<dbReference type="EMBL" id="BAABXL010000001">
    <property type="protein sequence ID" value="GAA6269001.1"/>
    <property type="molecule type" value="Genomic_DNA"/>
</dbReference>
<organism evidence="1 2">
    <name type="scientific">Enterocloster alcoholdehydrogenati</name>
    <dbReference type="NCBI Taxonomy" id="2547410"/>
    <lineage>
        <taxon>Bacteria</taxon>
        <taxon>Bacillati</taxon>
        <taxon>Bacillota</taxon>
        <taxon>Clostridia</taxon>
        <taxon>Lachnospirales</taxon>
        <taxon>Lachnospiraceae</taxon>
        <taxon>Enterocloster</taxon>
    </lineage>
</organism>
<proteinExistence type="predicted"/>
<evidence type="ECO:0000313" key="2">
    <source>
        <dbReference type="Proteomes" id="UP001600894"/>
    </source>
</evidence>
<evidence type="ECO:0000313" key="1">
    <source>
        <dbReference type="EMBL" id="GAA6269001.1"/>
    </source>
</evidence>
<reference evidence="1 2" key="1">
    <citation type="submission" date="2024-04" db="EMBL/GenBank/DDBJ databases">
        <title>Defined microbial consortia suppress multidrug-resistant proinflammatory Enterobacteriaceae via ecological control.</title>
        <authorList>
            <person name="Furuichi M."/>
            <person name="Kawaguchi T."/>
            <person name="Pust M."/>
            <person name="Yasuma K."/>
            <person name="Plichta D."/>
            <person name="Hasegawa N."/>
            <person name="Ohya T."/>
            <person name="Bhattarai S."/>
            <person name="Sasajima S."/>
            <person name="Aoto Y."/>
            <person name="Tuganbaev T."/>
            <person name="Yaginuma M."/>
            <person name="Ueda M."/>
            <person name="Okahashi N."/>
            <person name="Amafuji K."/>
            <person name="Kiridooshi Y."/>
            <person name="Sugita K."/>
            <person name="Strazar M."/>
            <person name="Skelly A."/>
            <person name="Suda W."/>
            <person name="Hattori M."/>
            <person name="Nakamoto N."/>
            <person name="Caballero S."/>
            <person name="Norman J."/>
            <person name="Olle B."/>
            <person name="Tanoue T."/>
            <person name="Arita M."/>
            <person name="Bucci V."/>
            <person name="Atarashi K."/>
            <person name="Xavier R."/>
            <person name="Honda K."/>
        </authorList>
    </citation>
    <scope>NUCLEOTIDE SEQUENCE [LARGE SCALE GENOMIC DNA]</scope>
    <source>
        <strain evidence="2">f13</strain>
    </source>
</reference>